<keyword evidence="8 10" id="KW-1133">Transmembrane helix</keyword>
<organism evidence="11 12">
    <name type="scientific">Acinetobacter pragensis</name>
    <dbReference type="NCBI Taxonomy" id="1806892"/>
    <lineage>
        <taxon>Bacteria</taxon>
        <taxon>Pseudomonadati</taxon>
        <taxon>Pseudomonadota</taxon>
        <taxon>Gammaproteobacteria</taxon>
        <taxon>Moraxellales</taxon>
        <taxon>Moraxellaceae</taxon>
        <taxon>Acinetobacter</taxon>
    </lineage>
</organism>
<comment type="subcellular location">
    <subcellularLocation>
        <location evidence="1">Cell inner membrane</location>
        <topology evidence="1">Single-pass membrane protein</topology>
    </subcellularLocation>
</comment>
<dbReference type="STRING" id="1806892.AZH43_16220"/>
<accession>A0A151XYV7</accession>
<dbReference type="GO" id="GO:0005886">
    <property type="term" value="C:plasma membrane"/>
    <property type="evidence" value="ECO:0007669"/>
    <property type="project" value="UniProtKB-SubCell"/>
</dbReference>
<keyword evidence="9 10" id="KW-0472">Membrane</keyword>
<name>A0A151XYV7_9GAMM</name>
<keyword evidence="4" id="KW-1003">Cell membrane</keyword>
<gene>
    <name evidence="11" type="ORF">AZH43_16220</name>
</gene>
<dbReference type="Proteomes" id="UP000076276">
    <property type="component" value="Unassembled WGS sequence"/>
</dbReference>
<evidence type="ECO:0000256" key="1">
    <source>
        <dbReference type="ARBA" id="ARBA00004377"/>
    </source>
</evidence>
<evidence type="ECO:0000313" key="11">
    <source>
        <dbReference type="EMBL" id="KYQ71011.1"/>
    </source>
</evidence>
<dbReference type="InterPro" id="IPR023229">
    <property type="entry name" value="T2SS_M_periplasmic_sf"/>
</dbReference>
<evidence type="ECO:0000256" key="4">
    <source>
        <dbReference type="ARBA" id="ARBA00022475"/>
    </source>
</evidence>
<dbReference type="InterPro" id="IPR007690">
    <property type="entry name" value="T2SS_GspM"/>
</dbReference>
<evidence type="ECO:0000313" key="12">
    <source>
        <dbReference type="Proteomes" id="UP000076276"/>
    </source>
</evidence>
<dbReference type="GO" id="GO:0015627">
    <property type="term" value="C:type II protein secretion system complex"/>
    <property type="evidence" value="ECO:0007669"/>
    <property type="project" value="InterPro"/>
</dbReference>
<proteinExistence type="inferred from homology"/>
<dbReference type="EMBL" id="LUAW01000035">
    <property type="protein sequence ID" value="KYQ71011.1"/>
    <property type="molecule type" value="Genomic_DNA"/>
</dbReference>
<keyword evidence="12" id="KW-1185">Reference proteome</keyword>
<keyword evidence="7" id="KW-0653">Protein transport</keyword>
<comment type="similarity">
    <text evidence="2">Belongs to the GSP M family.</text>
</comment>
<evidence type="ECO:0000256" key="9">
    <source>
        <dbReference type="ARBA" id="ARBA00023136"/>
    </source>
</evidence>
<sequence length="159" mass="17491">MKILENLQQSTELRLERIQDFLDSLSVRERLMVVFAAAFVAVAAVGSALFYMHKAAEHQQKRLNDLKDTIVWMQSNAVTMKPAGDTVLSASDKVQRAAQQQGLSVASQQSGEQIQIAVMHENYAVLANFLTQLVQSGLSIEKMELSSEAGQIKLTAAVQ</sequence>
<dbReference type="Pfam" id="PF04612">
    <property type="entry name" value="T2SSM"/>
    <property type="match status" value="1"/>
</dbReference>
<evidence type="ECO:0000256" key="7">
    <source>
        <dbReference type="ARBA" id="ARBA00022927"/>
    </source>
</evidence>
<evidence type="ECO:0000256" key="10">
    <source>
        <dbReference type="SAM" id="Phobius"/>
    </source>
</evidence>
<evidence type="ECO:0000256" key="2">
    <source>
        <dbReference type="ARBA" id="ARBA00010637"/>
    </source>
</evidence>
<dbReference type="SUPFAM" id="SSF103054">
    <property type="entry name" value="General secretion pathway protein M, EpsM"/>
    <property type="match status" value="1"/>
</dbReference>
<feature type="transmembrane region" description="Helical" evidence="10">
    <location>
        <begin position="31"/>
        <end position="52"/>
    </location>
</feature>
<dbReference type="OrthoDB" id="6711229at2"/>
<evidence type="ECO:0000256" key="3">
    <source>
        <dbReference type="ARBA" id="ARBA00022448"/>
    </source>
</evidence>
<comment type="caution">
    <text evidence="11">The sequence shown here is derived from an EMBL/GenBank/DDBJ whole genome shotgun (WGS) entry which is preliminary data.</text>
</comment>
<evidence type="ECO:0000256" key="5">
    <source>
        <dbReference type="ARBA" id="ARBA00022519"/>
    </source>
</evidence>
<dbReference type="AlphaFoldDB" id="A0A151XYV7"/>
<keyword evidence="6 10" id="KW-0812">Transmembrane</keyword>
<protein>
    <submittedName>
        <fullName evidence="11">Type II secretion system protein M</fullName>
    </submittedName>
</protein>
<dbReference type="RefSeq" id="WP_067670851.1">
    <property type="nucleotide sequence ID" value="NZ_CBCSIK010000007.1"/>
</dbReference>
<dbReference type="GO" id="GO:0015628">
    <property type="term" value="P:protein secretion by the type II secretion system"/>
    <property type="evidence" value="ECO:0007669"/>
    <property type="project" value="InterPro"/>
</dbReference>
<evidence type="ECO:0000256" key="6">
    <source>
        <dbReference type="ARBA" id="ARBA00022692"/>
    </source>
</evidence>
<evidence type="ECO:0000256" key="8">
    <source>
        <dbReference type="ARBA" id="ARBA00022989"/>
    </source>
</evidence>
<keyword evidence="5" id="KW-0997">Cell inner membrane</keyword>
<reference evidence="11 12" key="1">
    <citation type="submission" date="2016-03" db="EMBL/GenBank/DDBJ databases">
        <title>Acinetobacter genomospecies 28 strain ANC 4149.</title>
        <authorList>
            <person name="Radolfova-Krizova L."/>
            <person name="Nemec A."/>
        </authorList>
    </citation>
    <scope>NUCLEOTIDE SEQUENCE [LARGE SCALE GENOMIC DNA]</scope>
    <source>
        <strain evidence="11 12">ANC 4149</strain>
    </source>
</reference>
<keyword evidence="3" id="KW-0813">Transport</keyword>